<reference evidence="2 3" key="1">
    <citation type="submission" date="2019-04" db="EMBL/GenBank/DDBJ databases">
        <title>Friends and foes A comparative genomics study of 23 Aspergillus species from section Flavi.</title>
        <authorList>
            <consortium name="DOE Joint Genome Institute"/>
            <person name="Kjaerbolling I."/>
            <person name="Vesth T."/>
            <person name="Frisvad J.C."/>
            <person name="Nybo J.L."/>
            <person name="Theobald S."/>
            <person name="Kildgaard S."/>
            <person name="Isbrandt T."/>
            <person name="Kuo A."/>
            <person name="Sato A."/>
            <person name="Lyhne E.K."/>
            <person name="Kogle M.E."/>
            <person name="Wiebenga A."/>
            <person name="Kun R.S."/>
            <person name="Lubbers R.J."/>
            <person name="Makela M.R."/>
            <person name="Barry K."/>
            <person name="Chovatia M."/>
            <person name="Clum A."/>
            <person name="Daum C."/>
            <person name="Haridas S."/>
            <person name="He G."/>
            <person name="LaButti K."/>
            <person name="Lipzen A."/>
            <person name="Mondo S."/>
            <person name="Riley R."/>
            <person name="Salamov A."/>
            <person name="Simmons B.A."/>
            <person name="Magnuson J.K."/>
            <person name="Henrissat B."/>
            <person name="Mortensen U.H."/>
            <person name="Larsen T.O."/>
            <person name="Devries R.P."/>
            <person name="Grigoriev I.V."/>
            <person name="Machida M."/>
            <person name="Baker S.E."/>
            <person name="Andersen M.R."/>
        </authorList>
    </citation>
    <scope>NUCLEOTIDE SEQUENCE [LARGE SCALE GENOMIC DNA]</scope>
    <source>
        <strain evidence="2 3">CBS 117626</strain>
    </source>
</reference>
<evidence type="ECO:0000313" key="2">
    <source>
        <dbReference type="EMBL" id="KAE8159253.1"/>
    </source>
</evidence>
<dbReference type="EMBL" id="ML738678">
    <property type="protein sequence ID" value="KAE8159253.1"/>
    <property type="molecule type" value="Genomic_DNA"/>
</dbReference>
<keyword evidence="3" id="KW-1185">Reference proteome</keyword>
<evidence type="ECO:0000313" key="3">
    <source>
        <dbReference type="Proteomes" id="UP000326950"/>
    </source>
</evidence>
<gene>
    <name evidence="2" type="ORF">BDV40DRAFT_244348</name>
</gene>
<organism evidence="2 3">
    <name type="scientific">Aspergillus tamarii</name>
    <dbReference type="NCBI Taxonomy" id="41984"/>
    <lineage>
        <taxon>Eukaryota</taxon>
        <taxon>Fungi</taxon>
        <taxon>Dikarya</taxon>
        <taxon>Ascomycota</taxon>
        <taxon>Pezizomycotina</taxon>
        <taxon>Eurotiomycetes</taxon>
        <taxon>Eurotiomycetidae</taxon>
        <taxon>Eurotiales</taxon>
        <taxon>Aspergillaceae</taxon>
        <taxon>Aspergillus</taxon>
        <taxon>Aspergillus subgen. Circumdati</taxon>
    </lineage>
</organism>
<sequence length="109" mass="12116">MEGRPGNHLSDAKVVSGKRGGQSFEVPPLKKQKSSNLLQSPTDDHPMETLFDITKSPTYQAPGDEDITVPDPEETDGQEPSLKEAIKLARDAADKMKQLKKEDSVHWWC</sequence>
<dbReference type="AlphaFoldDB" id="A0A5N6UL91"/>
<accession>A0A5N6UL91</accession>
<feature type="compositionally biased region" description="Acidic residues" evidence="1">
    <location>
        <begin position="63"/>
        <end position="77"/>
    </location>
</feature>
<dbReference type="Proteomes" id="UP000326950">
    <property type="component" value="Unassembled WGS sequence"/>
</dbReference>
<protein>
    <submittedName>
        <fullName evidence="2">Uncharacterized protein</fullName>
    </submittedName>
</protein>
<feature type="region of interest" description="Disordered" evidence="1">
    <location>
        <begin position="1"/>
        <end position="80"/>
    </location>
</feature>
<name>A0A5N6UL91_ASPTM</name>
<evidence type="ECO:0000256" key="1">
    <source>
        <dbReference type="SAM" id="MobiDB-lite"/>
    </source>
</evidence>
<proteinExistence type="predicted"/>